<organism evidence="1 2">
    <name type="scientific">Mycena venus</name>
    <dbReference type="NCBI Taxonomy" id="2733690"/>
    <lineage>
        <taxon>Eukaryota</taxon>
        <taxon>Fungi</taxon>
        <taxon>Dikarya</taxon>
        <taxon>Basidiomycota</taxon>
        <taxon>Agaricomycotina</taxon>
        <taxon>Agaricomycetes</taxon>
        <taxon>Agaricomycetidae</taxon>
        <taxon>Agaricales</taxon>
        <taxon>Marasmiineae</taxon>
        <taxon>Mycenaceae</taxon>
        <taxon>Mycena</taxon>
    </lineage>
</organism>
<dbReference type="Proteomes" id="UP000620124">
    <property type="component" value="Unassembled WGS sequence"/>
</dbReference>
<protein>
    <submittedName>
        <fullName evidence="1">Uncharacterized protein</fullName>
    </submittedName>
</protein>
<gene>
    <name evidence="1" type="ORF">MVEN_02568200</name>
</gene>
<dbReference type="OrthoDB" id="3237371at2759"/>
<name>A0A8H6WTP6_9AGAR</name>
<dbReference type="AlphaFoldDB" id="A0A8H6WTP6"/>
<evidence type="ECO:0000313" key="2">
    <source>
        <dbReference type="Proteomes" id="UP000620124"/>
    </source>
</evidence>
<proteinExistence type="predicted"/>
<comment type="caution">
    <text evidence="1">The sequence shown here is derived from an EMBL/GenBank/DDBJ whole genome shotgun (WGS) entry which is preliminary data.</text>
</comment>
<dbReference type="EMBL" id="JACAZI010000038">
    <property type="protein sequence ID" value="KAF7328113.1"/>
    <property type="molecule type" value="Genomic_DNA"/>
</dbReference>
<accession>A0A8H6WTP6</accession>
<keyword evidence="2" id="KW-1185">Reference proteome</keyword>
<evidence type="ECO:0000313" key="1">
    <source>
        <dbReference type="EMBL" id="KAF7328113.1"/>
    </source>
</evidence>
<sequence>MVLQKSSKTVGGLRAHTETMCVKGVAAAVARSFRPSPSALSRALTPAIRFKGSAVVVTLRLFPAAFDRWYRTIRGWEDPSIDDVIQIWNDVFPDYAVSTEDPRDNQLVLVITKLAQDKVDGWRNKLGTAGVAVWKQQFLGMSKEKIIEEVEGYLAGSDRSRVFNYRDVERDDTTGNIKYKGMFQNPAFSRLVGIHCLATTVDGQLGPLAFDPNDPSTCPEGAVTLLKRGLNYFRTGELVIPPGSNGKFSKTNWADRVDFSEGVRKVIPSTSTIAAVVGKLKPAHWTKIIPAAQAAALQRDDTPAVAVIDVDADPMEEDFDLVDDDSDA</sequence>
<reference evidence="1" key="1">
    <citation type="submission" date="2020-05" db="EMBL/GenBank/DDBJ databases">
        <title>Mycena genomes resolve the evolution of fungal bioluminescence.</title>
        <authorList>
            <person name="Tsai I.J."/>
        </authorList>
    </citation>
    <scope>NUCLEOTIDE SEQUENCE</scope>
    <source>
        <strain evidence="1">CCC161011</strain>
    </source>
</reference>